<dbReference type="Proteomes" id="UP000243081">
    <property type="component" value="Unassembled WGS sequence"/>
</dbReference>
<dbReference type="InterPro" id="IPR006913">
    <property type="entry name" value="CENP-V/GFA"/>
</dbReference>
<dbReference type="OMA" id="FYTVDDR"/>
<evidence type="ECO:0000259" key="6">
    <source>
        <dbReference type="PROSITE" id="PS51891"/>
    </source>
</evidence>
<evidence type="ECO:0000313" key="7">
    <source>
        <dbReference type="EMBL" id="OAR05992.1"/>
    </source>
</evidence>
<comment type="similarity">
    <text evidence="1">Belongs to the Gfa family.</text>
</comment>
<evidence type="ECO:0000313" key="8">
    <source>
        <dbReference type="Proteomes" id="UP000243081"/>
    </source>
</evidence>
<dbReference type="PROSITE" id="PS51891">
    <property type="entry name" value="CENP_V_GFA"/>
    <property type="match status" value="1"/>
</dbReference>
<dbReference type="InterPro" id="IPR011057">
    <property type="entry name" value="Mss4-like_sf"/>
</dbReference>
<dbReference type="Gene3D" id="3.90.1590.10">
    <property type="entry name" value="glutathione-dependent formaldehyde- activating enzyme (gfa)"/>
    <property type="match status" value="2"/>
</dbReference>
<keyword evidence="3" id="KW-0862">Zinc</keyword>
<dbReference type="GO" id="GO:0016846">
    <property type="term" value="F:carbon-sulfur lyase activity"/>
    <property type="evidence" value="ECO:0007669"/>
    <property type="project" value="InterPro"/>
</dbReference>
<accession>A0A179IV85</accession>
<evidence type="ECO:0000256" key="3">
    <source>
        <dbReference type="ARBA" id="ARBA00022833"/>
    </source>
</evidence>
<keyword evidence="8" id="KW-1185">Reference proteome</keyword>
<protein>
    <recommendedName>
        <fullName evidence="6">CENP-V/GFA domain-containing protein</fullName>
    </recommendedName>
</protein>
<dbReference type="Pfam" id="PF04828">
    <property type="entry name" value="GFA"/>
    <property type="match status" value="1"/>
</dbReference>
<proteinExistence type="inferred from homology"/>
<dbReference type="PANTHER" id="PTHR33337:SF30">
    <property type="entry name" value="DUF636 DOMAIN PROTEIN (AFU_ORTHOLOGUE AFUA_1G03180)"/>
    <property type="match status" value="1"/>
</dbReference>
<evidence type="ECO:0000256" key="4">
    <source>
        <dbReference type="ARBA" id="ARBA00023239"/>
    </source>
</evidence>
<reference evidence="7 8" key="1">
    <citation type="submission" date="2016-03" db="EMBL/GenBank/DDBJ databases">
        <title>Fine-scale spatial genetic structure of a fungal parasite of coffee scale insects.</title>
        <authorList>
            <person name="Jackson D."/>
            <person name="Zemenick K.A."/>
            <person name="Malloure B."/>
            <person name="Quandt C.A."/>
            <person name="James T.Y."/>
        </authorList>
    </citation>
    <scope>NUCLEOTIDE SEQUENCE [LARGE SCALE GENOMIC DNA]</scope>
    <source>
        <strain evidence="7 8">UM487</strain>
    </source>
</reference>
<dbReference type="PANTHER" id="PTHR33337">
    <property type="entry name" value="GFA DOMAIN-CONTAINING PROTEIN"/>
    <property type="match status" value="1"/>
</dbReference>
<evidence type="ECO:0000256" key="5">
    <source>
        <dbReference type="SAM" id="MobiDB-lite"/>
    </source>
</evidence>
<dbReference type="AlphaFoldDB" id="A0A179IV85"/>
<feature type="region of interest" description="Disordered" evidence="5">
    <location>
        <begin position="469"/>
        <end position="490"/>
    </location>
</feature>
<dbReference type="GO" id="GO:0046872">
    <property type="term" value="F:metal ion binding"/>
    <property type="evidence" value="ECO:0007669"/>
    <property type="project" value="UniProtKB-KW"/>
</dbReference>
<comment type="caution">
    <text evidence="7">The sequence shown here is derived from an EMBL/GenBank/DDBJ whole genome shotgun (WGS) entry which is preliminary data.</text>
</comment>
<evidence type="ECO:0000256" key="2">
    <source>
        <dbReference type="ARBA" id="ARBA00022723"/>
    </source>
</evidence>
<feature type="compositionally biased region" description="Polar residues" evidence="5">
    <location>
        <begin position="480"/>
        <end position="490"/>
    </location>
</feature>
<gene>
    <name evidence="7" type="ORF">LLEC1_02217</name>
</gene>
<sequence>MADSDGLEIGVHCLCRSHNFSVSLPTSQLPLAASCCHCNECRHLTGGMYTCAVEWPGPPESILGASLQRYKYAKSSVLMFCGTCGTPMFAHKSTEGEAPDVFYVAAGLLPNLNVDLVKLTDHFWVGDTLDGGASVYMQNLNGNSQPIPRWRKSRGEVGGLLDGDWPSQVSCQERIAKASSHGSVRIQCVCKGVDFTLWRDNNGFSELKAQDKLAAWVNPTTLKPVAAYDACNSCRFMVGVPIMHWTFARVAQLGFASGNLDPKGFPANTPDLKAAVKAGKDGRFGTLTFYESSPDVQRYYCSRCSASVFYAVDDLPDQVDIAMGLLHAPEGSRAESWVEWEWGGLGHNDDTIGGWREDFGKAIQAESEGWRVAKEHDLDLVSRAYEQGVAGSLQVIAAANILCRSAAPVAIQGLQKLVPCRLTSNTRRPLASAAPRKDTTKLSGWELQDSAHRRASDWYLHANSPIFSSPTAANRPGRQPPSTLCIQTAH</sequence>
<dbReference type="SUPFAM" id="SSF51316">
    <property type="entry name" value="Mss4-like"/>
    <property type="match status" value="2"/>
</dbReference>
<keyword evidence="4" id="KW-0456">Lyase</keyword>
<dbReference type="EMBL" id="LUKN01000002">
    <property type="protein sequence ID" value="OAR05992.1"/>
    <property type="molecule type" value="Genomic_DNA"/>
</dbReference>
<dbReference type="OrthoDB" id="5422068at2759"/>
<evidence type="ECO:0000256" key="1">
    <source>
        <dbReference type="ARBA" id="ARBA00005495"/>
    </source>
</evidence>
<keyword evidence="2" id="KW-0479">Metal-binding</keyword>
<name>A0A179IV85_CORDF</name>
<organism evidence="7 8">
    <name type="scientific">Cordyceps confragosa</name>
    <name type="common">Lecanicillium lecanii</name>
    <dbReference type="NCBI Taxonomy" id="2714763"/>
    <lineage>
        <taxon>Eukaryota</taxon>
        <taxon>Fungi</taxon>
        <taxon>Dikarya</taxon>
        <taxon>Ascomycota</taxon>
        <taxon>Pezizomycotina</taxon>
        <taxon>Sordariomycetes</taxon>
        <taxon>Hypocreomycetidae</taxon>
        <taxon>Hypocreales</taxon>
        <taxon>Cordycipitaceae</taxon>
        <taxon>Akanthomyces</taxon>
    </lineage>
</organism>
<feature type="domain" description="CENP-V/GFA" evidence="6">
    <location>
        <begin position="8"/>
        <end position="125"/>
    </location>
</feature>